<dbReference type="EMBL" id="NKUF01000006">
    <property type="protein sequence ID" value="PYD63943.1"/>
    <property type="molecule type" value="Genomic_DNA"/>
</dbReference>
<dbReference type="OrthoDB" id="7262891at2"/>
<proteinExistence type="predicted"/>
<gene>
    <name evidence="1" type="ORF">CFR72_04460</name>
</gene>
<name>A0A318Q4P5_9PROT</name>
<organism evidence="1 2">
    <name type="scientific">Gluconacetobacter entanii</name>
    <dbReference type="NCBI Taxonomy" id="108528"/>
    <lineage>
        <taxon>Bacteria</taxon>
        <taxon>Pseudomonadati</taxon>
        <taxon>Pseudomonadota</taxon>
        <taxon>Alphaproteobacteria</taxon>
        <taxon>Acetobacterales</taxon>
        <taxon>Acetobacteraceae</taxon>
        <taxon>Gluconacetobacter</taxon>
    </lineage>
</organism>
<evidence type="ECO:0000313" key="1">
    <source>
        <dbReference type="EMBL" id="PYD63943.1"/>
    </source>
</evidence>
<dbReference type="RefSeq" id="WP_110912843.1">
    <property type="nucleotide sequence ID" value="NZ_NKUF01000006.1"/>
</dbReference>
<protein>
    <submittedName>
        <fullName evidence="1">Uncharacterized protein</fullName>
    </submittedName>
</protein>
<comment type="caution">
    <text evidence="1">The sequence shown here is derived from an EMBL/GenBank/DDBJ whole genome shotgun (WGS) entry which is preliminary data.</text>
</comment>
<sequence length="299" mass="34540">MTRLQTPPEIADHLMTEAEARTFHFRKPSGGSSYWFNLTWIRGKLILSGDFGDITLTCFPACATFAGAITWAVDAEFEYLMEKTGERRSYDEARTLEDIIAWANAPVIEELNGTERRRHVLVEKEDGRKQYEVICTKLRDGYRHACQDYRRAVVAGTRDDCRIGLEETDPRRFVLQVPEDAVMSMWFDKPDVGRFYSYEPCWERWLSLWRNTFGRDWSGLPQYDPPSMVTTHMGRWEIKDELERRLTDLGSADLTCLYEGSVEATYDYTYSQRRQIGAVQFACRKIIEAGLVDAGECAA</sequence>
<dbReference type="Proteomes" id="UP000248301">
    <property type="component" value="Unassembled WGS sequence"/>
</dbReference>
<evidence type="ECO:0000313" key="2">
    <source>
        <dbReference type="Proteomes" id="UP000248301"/>
    </source>
</evidence>
<reference evidence="1 2" key="1">
    <citation type="submission" date="2017-07" db="EMBL/GenBank/DDBJ databases">
        <title>A draft genome sequence of Gluconacetobacter entanii LTH 4560.</title>
        <authorList>
            <person name="Skraban J."/>
            <person name="Cleenwerck I."/>
            <person name="Vandamme P."/>
            <person name="Trcek J."/>
        </authorList>
    </citation>
    <scope>NUCLEOTIDE SEQUENCE [LARGE SCALE GENOMIC DNA]</scope>
    <source>
        <strain evidence="1 2">LTH 4560</strain>
    </source>
</reference>
<dbReference type="AlphaFoldDB" id="A0A318Q4P5"/>
<accession>A0A318Q4P5</accession>